<gene>
    <name evidence="2" type="ORF">SPIL2461_LOCUS22739</name>
</gene>
<dbReference type="AlphaFoldDB" id="A0A812YC35"/>
<dbReference type="Proteomes" id="UP000649617">
    <property type="component" value="Unassembled WGS sequence"/>
</dbReference>
<reference evidence="2" key="1">
    <citation type="submission" date="2021-02" db="EMBL/GenBank/DDBJ databases">
        <authorList>
            <person name="Dougan E. K."/>
            <person name="Rhodes N."/>
            <person name="Thang M."/>
            <person name="Chan C."/>
        </authorList>
    </citation>
    <scope>NUCLEOTIDE SEQUENCE</scope>
</reference>
<organism evidence="2 3">
    <name type="scientific">Symbiodinium pilosum</name>
    <name type="common">Dinoflagellate</name>
    <dbReference type="NCBI Taxonomy" id="2952"/>
    <lineage>
        <taxon>Eukaryota</taxon>
        <taxon>Sar</taxon>
        <taxon>Alveolata</taxon>
        <taxon>Dinophyceae</taxon>
        <taxon>Suessiales</taxon>
        <taxon>Symbiodiniaceae</taxon>
        <taxon>Symbiodinium</taxon>
    </lineage>
</organism>
<proteinExistence type="predicted"/>
<sequence length="425" mass="45849">AEARAAAEADAQAKRRQNLAFEVERLLKLKARGHSQNWQLVLRLQPGFRSAELDAKKRFLLLTLHPDKTGPIAEAAGGEQRCAEAYRIAFAAYKEAKASLQPFLNPPQAPVPPPPNPTYHRARLGVGLGCAHLGCAYRVTKVEFGGFCCKKCHAAFVQGKPSEHGSRCNHNLAYNVRRAQPVPPERPLIGGEAAEEPREASPEAPVATPDSPVQGTDGAGTPEAAEPRLAIQTKEPAQNELPAEPDVPFATFASTGLEANFEAIARLHMAALSANEADVDFPQLRAAVDQLVPGTWMSYRLIGRGVAQGLPSWLLGTAEALATHSEGAAHPASIVCTGTTAVSITKHNRCYSAAAAAIGHEASAEIGQLCVLVTAGTSDYCSCQQFSLFSRLPDRQLILQHLRLLPRWWRSRIYAYLELSWSASH</sequence>
<comment type="caution">
    <text evidence="2">The sequence shown here is derived from an EMBL/GenBank/DDBJ whole genome shotgun (WGS) entry which is preliminary data.</text>
</comment>
<dbReference type="EMBL" id="CAJNIZ010047593">
    <property type="protein sequence ID" value="CAE7771447.1"/>
    <property type="molecule type" value="Genomic_DNA"/>
</dbReference>
<evidence type="ECO:0000313" key="2">
    <source>
        <dbReference type="EMBL" id="CAE7771447.1"/>
    </source>
</evidence>
<keyword evidence="3" id="KW-1185">Reference proteome</keyword>
<dbReference type="OrthoDB" id="427667at2759"/>
<evidence type="ECO:0000256" key="1">
    <source>
        <dbReference type="SAM" id="MobiDB-lite"/>
    </source>
</evidence>
<feature type="region of interest" description="Disordered" evidence="1">
    <location>
        <begin position="179"/>
        <end position="223"/>
    </location>
</feature>
<feature type="non-terminal residue" evidence="2">
    <location>
        <position position="425"/>
    </location>
</feature>
<accession>A0A812YC35</accession>
<name>A0A812YC35_SYMPI</name>
<evidence type="ECO:0008006" key="4">
    <source>
        <dbReference type="Google" id="ProtNLM"/>
    </source>
</evidence>
<protein>
    <recommendedName>
        <fullName evidence="4">J domain-containing protein</fullName>
    </recommendedName>
</protein>
<evidence type="ECO:0000313" key="3">
    <source>
        <dbReference type="Proteomes" id="UP000649617"/>
    </source>
</evidence>